<evidence type="ECO:0000313" key="3">
    <source>
        <dbReference type="Proteomes" id="UP000001822"/>
    </source>
</evidence>
<keyword evidence="1" id="KW-0472">Membrane</keyword>
<keyword evidence="1" id="KW-1133">Transmembrane helix</keyword>
<dbReference type="EMBL" id="CP000383">
    <property type="protein sequence ID" value="ABG59615.1"/>
    <property type="molecule type" value="Genomic_DNA"/>
</dbReference>
<keyword evidence="3" id="KW-1185">Reference proteome</keyword>
<feature type="transmembrane region" description="Helical" evidence="1">
    <location>
        <begin position="205"/>
        <end position="225"/>
    </location>
</feature>
<evidence type="ECO:0000313" key="2">
    <source>
        <dbReference type="EMBL" id="ABG59615.1"/>
    </source>
</evidence>
<accession>A0A6N4STH5</accession>
<feature type="transmembrane region" description="Helical" evidence="1">
    <location>
        <begin position="231"/>
        <end position="258"/>
    </location>
</feature>
<evidence type="ECO:0000256" key="1">
    <source>
        <dbReference type="SAM" id="Phobius"/>
    </source>
</evidence>
<organism evidence="2 3">
    <name type="scientific">Cytophaga hutchinsonii (strain ATCC 33406 / DSM 1761 / CIP 103989 / NBRC 15051 / NCIMB 9469 / D465)</name>
    <dbReference type="NCBI Taxonomy" id="269798"/>
    <lineage>
        <taxon>Bacteria</taxon>
        <taxon>Pseudomonadati</taxon>
        <taxon>Bacteroidota</taxon>
        <taxon>Cytophagia</taxon>
        <taxon>Cytophagales</taxon>
        <taxon>Cytophagaceae</taxon>
        <taxon>Cytophaga</taxon>
    </lineage>
</organism>
<name>A0A6N4STH5_CYTH3</name>
<reference evidence="2 3" key="1">
    <citation type="journal article" date="2007" name="Appl. Environ. Microbiol.">
        <title>Genome sequence of the cellulolytic gliding bacterium Cytophaga hutchinsonii.</title>
        <authorList>
            <person name="Xie G."/>
            <person name="Bruce D.C."/>
            <person name="Challacombe J.F."/>
            <person name="Chertkov O."/>
            <person name="Detter J.C."/>
            <person name="Gilna P."/>
            <person name="Han C.S."/>
            <person name="Lucas S."/>
            <person name="Misra M."/>
            <person name="Myers G.L."/>
            <person name="Richardson P."/>
            <person name="Tapia R."/>
            <person name="Thayer N."/>
            <person name="Thompson L.S."/>
            <person name="Brettin T.S."/>
            <person name="Henrissat B."/>
            <person name="Wilson D.B."/>
            <person name="McBride M.J."/>
        </authorList>
    </citation>
    <scope>NUCLEOTIDE SEQUENCE [LARGE SCALE GENOMIC DNA]</scope>
    <source>
        <strain evidence="3">ATCC 33406 / DSM 1761 / CIP 103989 / NBRC 15051 / NCIMB 9469 / D465</strain>
    </source>
</reference>
<dbReference type="AlphaFoldDB" id="A0A6N4STH5"/>
<keyword evidence="1" id="KW-0812">Transmembrane</keyword>
<gene>
    <name evidence="2" type="ordered locus">CHU_2357</name>
</gene>
<dbReference type="KEGG" id="chu:CHU_2357"/>
<dbReference type="RefSeq" id="WP_011585729.1">
    <property type="nucleotide sequence ID" value="NC_008255.1"/>
</dbReference>
<proteinExistence type="predicted"/>
<dbReference type="Proteomes" id="UP000001822">
    <property type="component" value="Chromosome"/>
</dbReference>
<protein>
    <submittedName>
        <fullName evidence="2">Uncharacterized protein</fullName>
    </submittedName>
</protein>
<sequence length="265" mass="30351">MEQEINAHALDKRFYTNQEIKIYDSVNLIRVIRTVPKGTLLAYERLVIRKGQPLARRIEANGDYSYFSYKGCTTECSQCVVLEGGLDVLDIEPANLTGIKIKVEKKAFVDKNAKLESGQVHIQNGQTVLLLNQEVHEKNKIVSVTIHDTYQRYTLMHLQPNTLFYSFKENFLAKGTTIILLDGRRKVLFHEDGLFKEILDGWAKFQIRIMTLLALLILGFGIWTIAAKTGYLVIVGFVMIPVAFGLAYLLTFPILFLIRYLIRYL</sequence>